<gene>
    <name evidence="13" type="ORF">EHS25_002201</name>
</gene>
<keyword evidence="10" id="KW-0624">Polysaccharide degradation</keyword>
<evidence type="ECO:0000313" key="13">
    <source>
        <dbReference type="EMBL" id="RSH89650.1"/>
    </source>
</evidence>
<evidence type="ECO:0000313" key="14">
    <source>
        <dbReference type="Proteomes" id="UP000279259"/>
    </source>
</evidence>
<evidence type="ECO:0000256" key="4">
    <source>
        <dbReference type="ARBA" id="ARBA00012744"/>
    </source>
</evidence>
<evidence type="ECO:0000256" key="10">
    <source>
        <dbReference type="ARBA" id="ARBA00023326"/>
    </source>
</evidence>
<dbReference type="EC" id="3.2.1.21" evidence="4"/>
<dbReference type="Pfam" id="PF00933">
    <property type="entry name" value="Glyco_hydro_3"/>
    <property type="match status" value="1"/>
</dbReference>
<dbReference type="SMART" id="SM01217">
    <property type="entry name" value="Fn3_like"/>
    <property type="match status" value="1"/>
</dbReference>
<dbReference type="Gene3D" id="3.20.20.300">
    <property type="entry name" value="Glycoside hydrolase, family 3, N-terminal domain"/>
    <property type="match status" value="1"/>
</dbReference>
<dbReference type="InterPro" id="IPR036962">
    <property type="entry name" value="Glyco_hydro_3_N_sf"/>
</dbReference>
<dbReference type="InterPro" id="IPR036881">
    <property type="entry name" value="Glyco_hydro_3_C_sf"/>
</dbReference>
<keyword evidence="11" id="KW-0732">Signal</keyword>
<keyword evidence="5" id="KW-0378">Hydrolase</keyword>
<proteinExistence type="inferred from homology"/>
<keyword evidence="9" id="KW-0326">Glycosidase</keyword>
<dbReference type="SUPFAM" id="SSF52279">
    <property type="entry name" value="Beta-D-glucan exohydrolase, C-terminal domain"/>
    <property type="match status" value="1"/>
</dbReference>
<dbReference type="InterPro" id="IPR026891">
    <property type="entry name" value="Fn3-like"/>
</dbReference>
<keyword evidence="6" id="KW-0136">Cellulose degradation</keyword>
<evidence type="ECO:0000256" key="8">
    <source>
        <dbReference type="ARBA" id="ARBA00023277"/>
    </source>
</evidence>
<evidence type="ECO:0000256" key="5">
    <source>
        <dbReference type="ARBA" id="ARBA00022801"/>
    </source>
</evidence>
<evidence type="ECO:0000256" key="2">
    <source>
        <dbReference type="ARBA" id="ARBA00004987"/>
    </source>
</evidence>
<dbReference type="GO" id="GO:0030245">
    <property type="term" value="P:cellulose catabolic process"/>
    <property type="evidence" value="ECO:0007669"/>
    <property type="project" value="UniProtKB-KW"/>
</dbReference>
<dbReference type="GO" id="GO:0008422">
    <property type="term" value="F:beta-glucosidase activity"/>
    <property type="evidence" value="ECO:0007669"/>
    <property type="project" value="UniProtKB-EC"/>
</dbReference>
<evidence type="ECO:0000256" key="3">
    <source>
        <dbReference type="ARBA" id="ARBA00005336"/>
    </source>
</evidence>
<dbReference type="InterPro" id="IPR017853">
    <property type="entry name" value="GH"/>
</dbReference>
<name>A0A427YF09_9TREE</name>
<dbReference type="Proteomes" id="UP000279259">
    <property type="component" value="Unassembled WGS sequence"/>
</dbReference>
<evidence type="ECO:0000256" key="1">
    <source>
        <dbReference type="ARBA" id="ARBA00000448"/>
    </source>
</evidence>
<dbReference type="OrthoDB" id="416222at2759"/>
<evidence type="ECO:0000256" key="9">
    <source>
        <dbReference type="ARBA" id="ARBA00023295"/>
    </source>
</evidence>
<organism evidence="13 14">
    <name type="scientific">Saitozyma podzolica</name>
    <dbReference type="NCBI Taxonomy" id="1890683"/>
    <lineage>
        <taxon>Eukaryota</taxon>
        <taxon>Fungi</taxon>
        <taxon>Dikarya</taxon>
        <taxon>Basidiomycota</taxon>
        <taxon>Agaricomycotina</taxon>
        <taxon>Tremellomycetes</taxon>
        <taxon>Tremellales</taxon>
        <taxon>Trimorphomycetaceae</taxon>
        <taxon>Saitozyma</taxon>
    </lineage>
</organism>
<dbReference type="STRING" id="1890683.A0A427YF09"/>
<accession>A0A427YF09</accession>
<protein>
    <recommendedName>
        <fullName evidence="4">beta-glucosidase</fullName>
        <ecNumber evidence="4">3.2.1.21</ecNumber>
    </recommendedName>
</protein>
<comment type="catalytic activity">
    <reaction evidence="1">
        <text>Hydrolysis of terminal, non-reducing beta-D-glucosyl residues with release of beta-D-glucose.</text>
        <dbReference type="EC" id="3.2.1.21"/>
    </reaction>
</comment>
<dbReference type="PRINTS" id="PR00133">
    <property type="entry name" value="GLHYDRLASE3"/>
</dbReference>
<dbReference type="FunFam" id="3.20.20.300:FF:000002">
    <property type="entry name" value="Probable beta-glucosidase"/>
    <property type="match status" value="1"/>
</dbReference>
<feature type="signal peptide" evidence="11">
    <location>
        <begin position="1"/>
        <end position="19"/>
    </location>
</feature>
<dbReference type="InterPro" id="IPR001764">
    <property type="entry name" value="Glyco_hydro_3_N"/>
</dbReference>
<keyword evidence="8" id="KW-0119">Carbohydrate metabolism</keyword>
<dbReference type="AlphaFoldDB" id="A0A427YF09"/>
<dbReference type="SUPFAM" id="SSF51445">
    <property type="entry name" value="(Trans)glycosidases"/>
    <property type="match status" value="1"/>
</dbReference>
<feature type="domain" description="Fibronectin type III-like" evidence="12">
    <location>
        <begin position="635"/>
        <end position="703"/>
    </location>
</feature>
<evidence type="ECO:0000259" key="12">
    <source>
        <dbReference type="SMART" id="SM01217"/>
    </source>
</evidence>
<dbReference type="EMBL" id="RSCD01000013">
    <property type="protein sequence ID" value="RSH89650.1"/>
    <property type="molecule type" value="Genomic_DNA"/>
</dbReference>
<dbReference type="InterPro" id="IPR013783">
    <property type="entry name" value="Ig-like_fold"/>
</dbReference>
<feature type="chain" id="PRO_5019415877" description="beta-glucosidase" evidence="11">
    <location>
        <begin position="20"/>
        <end position="717"/>
    </location>
</feature>
<comment type="caution">
    <text evidence="13">The sequence shown here is derived from an EMBL/GenBank/DDBJ whole genome shotgun (WGS) entry which is preliminary data.</text>
</comment>
<dbReference type="PANTHER" id="PTHR42715">
    <property type="entry name" value="BETA-GLUCOSIDASE"/>
    <property type="match status" value="1"/>
</dbReference>
<dbReference type="Gene3D" id="2.60.40.10">
    <property type="entry name" value="Immunoglobulins"/>
    <property type="match status" value="1"/>
</dbReference>
<evidence type="ECO:0000256" key="6">
    <source>
        <dbReference type="ARBA" id="ARBA00023001"/>
    </source>
</evidence>
<dbReference type="InterPro" id="IPR050288">
    <property type="entry name" value="Cellulose_deg_GH3"/>
</dbReference>
<comment type="similarity">
    <text evidence="3">Belongs to the glycosyl hydrolase 3 family.</text>
</comment>
<evidence type="ECO:0000256" key="7">
    <source>
        <dbReference type="ARBA" id="ARBA00023180"/>
    </source>
</evidence>
<reference evidence="13 14" key="1">
    <citation type="submission" date="2018-11" db="EMBL/GenBank/DDBJ databases">
        <title>Genome sequence of Saitozyma podzolica DSM 27192.</title>
        <authorList>
            <person name="Aliyu H."/>
            <person name="Gorte O."/>
            <person name="Ochsenreither K."/>
        </authorList>
    </citation>
    <scope>NUCLEOTIDE SEQUENCE [LARGE SCALE GENOMIC DNA]</scope>
    <source>
        <strain evidence="13 14">DSM 27192</strain>
    </source>
</reference>
<comment type="pathway">
    <text evidence="2">Glycan metabolism; cellulose degradation.</text>
</comment>
<dbReference type="Gene3D" id="3.40.50.1700">
    <property type="entry name" value="Glycoside hydrolase family 3 C-terminal domain"/>
    <property type="match status" value="1"/>
</dbReference>
<dbReference type="Pfam" id="PF14310">
    <property type="entry name" value="Fn3-like"/>
    <property type="match status" value="1"/>
</dbReference>
<dbReference type="PANTHER" id="PTHR42715:SF2">
    <property type="entry name" value="BETA-GLUCOSIDASE F-RELATED"/>
    <property type="match status" value="1"/>
</dbReference>
<sequence>MLGLAFWGATLLSVPIALGEYVVPLADGSDGWSDAFSKAKALVSQMTLEEKLNMTQQNNYWPRVGEVDRLGYTGLYYADGSEGIRGLPFASAFDMALNGAASFDRELLYRRAVAIGEEARGKGINTQFGPGVNLLRVPEAGRAFEYYGADPYLAGQAAAEHVKGVQSQNVMAMMRHFIGNEQEDGRTFINSIIDDRTAHELYLWPFQDAVHAGVVSAMCAYNGVNGSHACSNPLSLGKWLHDELNFQGFVLSDYGAVFLGGEVDAANAGCDSVIGNSQYPFNGSMSTSVPFGPGGVLAKAIAAGNVSESRLDDMATRIAAAWYKVGQDQDFPPLVTGRNVLSVKHNELIRELGAKSAVLLKNEGTLPLKNLSYGGSGVFAGGQGSSYANLPYLITPFEALQQRARQCGSQVFGYFDNYNHSVQASYAAKANAVGAPCLVDVRQQCSEGYDRANLSASWEGDQTILAVAGRCNQTVVLYSACGPFNVTSWVDHPNVTAIINAGGAGQEAGNALVDVLYGDVNPSARLPYTVAYQLSDYPATVNPGDTVPLNTTFIDITYSEGLFIDYRWFDKNNITPAFEFGFGLPYTTFNYSGLSIQTMGNNIVSQAAPNASELFDDLAHVTVEITNSGSLDGTEVPQLYLGSPAVGAPNQVLRGFEAVHLAAGESQTVVFNLTRRDLSYWDTSIEGWTLPFGDYTINVGASSRDIRLVGKLSLSRQ</sequence>
<dbReference type="InterPro" id="IPR002772">
    <property type="entry name" value="Glyco_hydro_3_C"/>
</dbReference>
<keyword evidence="14" id="KW-1185">Reference proteome</keyword>
<evidence type="ECO:0000256" key="11">
    <source>
        <dbReference type="SAM" id="SignalP"/>
    </source>
</evidence>
<dbReference type="Pfam" id="PF01915">
    <property type="entry name" value="Glyco_hydro_3_C"/>
    <property type="match status" value="1"/>
</dbReference>
<keyword evidence="7" id="KW-0325">Glycoprotein</keyword>